<dbReference type="InterPro" id="IPR019546">
    <property type="entry name" value="TAT_signal_bac_arc"/>
</dbReference>
<name>A0A5B8XPD6_9DELT</name>
<gene>
    <name evidence="1" type="ORF">FRD01_07570</name>
</gene>
<accession>A0A5B8XPD6</accession>
<dbReference type="AlphaFoldDB" id="A0A5B8XPD6"/>
<organism evidence="1 2">
    <name type="scientific">Microvenator marinus</name>
    <dbReference type="NCBI Taxonomy" id="2600177"/>
    <lineage>
        <taxon>Bacteria</taxon>
        <taxon>Deltaproteobacteria</taxon>
        <taxon>Bradymonadales</taxon>
        <taxon>Microvenatoraceae</taxon>
        <taxon>Microvenator</taxon>
    </lineage>
</organism>
<dbReference type="InterPro" id="IPR010869">
    <property type="entry name" value="DUF1501"/>
</dbReference>
<dbReference type="InterPro" id="IPR006311">
    <property type="entry name" value="TAT_signal"/>
</dbReference>
<dbReference type="NCBIfam" id="TIGR01409">
    <property type="entry name" value="TAT_signal_seq"/>
    <property type="match status" value="1"/>
</dbReference>
<dbReference type="PANTHER" id="PTHR43737:SF1">
    <property type="entry name" value="DUF1501 DOMAIN-CONTAINING PROTEIN"/>
    <property type="match status" value="1"/>
</dbReference>
<dbReference type="PANTHER" id="PTHR43737">
    <property type="entry name" value="BLL7424 PROTEIN"/>
    <property type="match status" value="1"/>
</dbReference>
<keyword evidence="2" id="KW-1185">Reference proteome</keyword>
<protein>
    <submittedName>
        <fullName evidence="1">DUF1501 domain-containing protein</fullName>
    </submittedName>
</protein>
<dbReference type="EMBL" id="CP042467">
    <property type="protein sequence ID" value="QED27101.1"/>
    <property type="molecule type" value="Genomic_DNA"/>
</dbReference>
<dbReference type="OrthoDB" id="238140at2"/>
<dbReference type="RefSeq" id="WP_146958786.1">
    <property type="nucleotide sequence ID" value="NZ_CP042467.1"/>
</dbReference>
<dbReference type="PROSITE" id="PS51318">
    <property type="entry name" value="TAT"/>
    <property type="match status" value="1"/>
</dbReference>
<evidence type="ECO:0000313" key="2">
    <source>
        <dbReference type="Proteomes" id="UP000321595"/>
    </source>
</evidence>
<reference evidence="1 2" key="1">
    <citation type="submission" date="2019-08" db="EMBL/GenBank/DDBJ databases">
        <authorList>
            <person name="Liang Q."/>
        </authorList>
    </citation>
    <scope>NUCLEOTIDE SEQUENCE [LARGE SCALE GENOMIC DNA]</scope>
    <source>
        <strain evidence="1 2">V1718</strain>
    </source>
</reference>
<dbReference type="Pfam" id="PF07394">
    <property type="entry name" value="DUF1501"/>
    <property type="match status" value="1"/>
</dbReference>
<proteinExistence type="predicted"/>
<dbReference type="Proteomes" id="UP000321595">
    <property type="component" value="Chromosome"/>
</dbReference>
<sequence>MDRRDFMKLAGATGLVLASPLPSRDATAQEGARPYDGPLFVFVGANGGWDPTFFCDPKGFMSEDEDNPMNRTYANADIGTVGNLPFAPVGEYPAFVERHYQKMMVINGIDTKTNGHDSGRRVVASGKLNDGFPAFGALVAAEYGAGMPMGFITNGFYDATSGTTARTRVGNLAAFERIARPNTIQNDRLFHTEETMARIQEAQQSRLLAMKQQAKLPKEQQTMSTLHMARGSDNVLSRLLDTLPDERPNGGLERQAQLAIAAYKAGACVSATLSTGGFDTHGNHDQSHLPRLNNIWAGVDYLWEEAERQGVADKVVVIIGSDFGRTPRYNSNNGKDHWSVTSMILMGNGIPGNTLIGETTHEHRLRTVDPSSLRVDDAGIRIEPGHVHWALRKLAKIENSPLHAQFPLDVKEYLPLFGS</sequence>
<dbReference type="KEGG" id="bbae:FRD01_07570"/>
<evidence type="ECO:0000313" key="1">
    <source>
        <dbReference type="EMBL" id="QED27101.1"/>
    </source>
</evidence>